<keyword evidence="4" id="KW-1185">Reference proteome</keyword>
<dbReference type="InterPro" id="IPR043129">
    <property type="entry name" value="ATPase_NBD"/>
</dbReference>
<dbReference type="Pfam" id="PF06723">
    <property type="entry name" value="MreB_Mbl"/>
    <property type="match status" value="1"/>
</dbReference>
<protein>
    <submittedName>
        <fullName evidence="3">Hsp70 family protein</fullName>
    </submittedName>
</protein>
<evidence type="ECO:0000256" key="1">
    <source>
        <dbReference type="ARBA" id="ARBA00022741"/>
    </source>
</evidence>
<dbReference type="Gene3D" id="3.90.640.10">
    <property type="entry name" value="Actin, Chain A, domain 4"/>
    <property type="match status" value="1"/>
</dbReference>
<sequence>MRIGIDFGTSYSAAGAVIDGQLELVRFGDAQQFRTTAYFPQALPDASRFELTPALEAEVDALVRASRAEQARVAARARERAEASAGPAIPFVARSEAQLRRDALLLVRRHWLEAEMTRARQSVAELQNAVYGDAAIEAYLAEGDGHLVVSPKSMLGYKLHGAARDVLVGIALHILEHIRVTASEQFGVPVREAVLGRPVEFRSSMGAAGGEQAIELLTEAARGAGFDRVTFLEEPAAAAFGYHRELRSTQRTLVVDIGGGTTDIAAADVGGEADAPRVHGAWGIAQGGTDVDLALSMRRFMPLFGKDHTRTPVHHYYEAAAVHDLQRQQAFRARVGFGDVPSPFGERLITLQEPGNTVRLQRDVEDAKIALSTQPQHEALLDYIEPGLRAACVGEDLTRGADAYLRAFSALLVDVRSRLDRLPDTVFLTGGMSRGPYIRRVVADVFPEAEAVHGNASLGVVSGLAAAAGGGDR</sequence>
<keyword evidence="2" id="KW-0067">ATP-binding</keyword>
<organism evidence="3 4">
    <name type="scientific">Lysobacter korlensis</name>
    <dbReference type="NCBI Taxonomy" id="553636"/>
    <lineage>
        <taxon>Bacteria</taxon>
        <taxon>Pseudomonadati</taxon>
        <taxon>Pseudomonadota</taxon>
        <taxon>Gammaproteobacteria</taxon>
        <taxon>Lysobacterales</taxon>
        <taxon>Lysobacteraceae</taxon>
        <taxon>Lysobacter</taxon>
    </lineage>
</organism>
<evidence type="ECO:0000313" key="4">
    <source>
        <dbReference type="Proteomes" id="UP001589896"/>
    </source>
</evidence>
<dbReference type="Proteomes" id="UP001589896">
    <property type="component" value="Unassembled WGS sequence"/>
</dbReference>
<dbReference type="InterPro" id="IPR013126">
    <property type="entry name" value="Hsp_70_fam"/>
</dbReference>
<evidence type="ECO:0000313" key="3">
    <source>
        <dbReference type="EMBL" id="MFC0679400.1"/>
    </source>
</evidence>
<dbReference type="PANTHER" id="PTHR19375">
    <property type="entry name" value="HEAT SHOCK PROTEIN 70KDA"/>
    <property type="match status" value="1"/>
</dbReference>
<dbReference type="SUPFAM" id="SSF53067">
    <property type="entry name" value="Actin-like ATPase domain"/>
    <property type="match status" value="2"/>
</dbReference>
<dbReference type="EMBL" id="JBHLTG010000003">
    <property type="protein sequence ID" value="MFC0679400.1"/>
    <property type="molecule type" value="Genomic_DNA"/>
</dbReference>
<dbReference type="Gene3D" id="3.30.420.40">
    <property type="match status" value="2"/>
</dbReference>
<evidence type="ECO:0000256" key="2">
    <source>
        <dbReference type="ARBA" id="ARBA00022840"/>
    </source>
</evidence>
<accession>A0ABV6RQZ4</accession>
<dbReference type="RefSeq" id="WP_386670273.1">
    <property type="nucleotide sequence ID" value="NZ_JBHLTG010000003.1"/>
</dbReference>
<reference evidence="3 4" key="1">
    <citation type="submission" date="2024-09" db="EMBL/GenBank/DDBJ databases">
        <authorList>
            <person name="Sun Q."/>
            <person name="Mori K."/>
        </authorList>
    </citation>
    <scope>NUCLEOTIDE SEQUENCE [LARGE SCALE GENOMIC DNA]</scope>
    <source>
        <strain evidence="3 4">KCTC 23076</strain>
    </source>
</reference>
<comment type="caution">
    <text evidence="3">The sequence shown here is derived from an EMBL/GenBank/DDBJ whole genome shotgun (WGS) entry which is preliminary data.</text>
</comment>
<keyword evidence="1" id="KW-0547">Nucleotide-binding</keyword>
<dbReference type="InterPro" id="IPR056546">
    <property type="entry name" value="MreB_MamK-like"/>
</dbReference>
<name>A0ABV6RQZ4_9GAMM</name>
<proteinExistence type="predicted"/>
<gene>
    <name evidence="3" type="ORF">ACFFGH_16310</name>
</gene>